<reference evidence="1" key="1">
    <citation type="submission" date="2019-10" db="EMBL/GenBank/DDBJ databases">
        <authorList>
            <consortium name="DOE Joint Genome Institute"/>
            <person name="Kuo A."/>
            <person name="Miyauchi S."/>
            <person name="Kiss E."/>
            <person name="Drula E."/>
            <person name="Kohler A."/>
            <person name="Sanchez-Garcia M."/>
            <person name="Andreopoulos B."/>
            <person name="Barry K.W."/>
            <person name="Bonito G."/>
            <person name="Buee M."/>
            <person name="Carver A."/>
            <person name="Chen C."/>
            <person name="Cichocki N."/>
            <person name="Clum A."/>
            <person name="Culley D."/>
            <person name="Crous P.W."/>
            <person name="Fauchery L."/>
            <person name="Girlanda M."/>
            <person name="Hayes R."/>
            <person name="Keri Z."/>
            <person name="Labutti K."/>
            <person name="Lipzen A."/>
            <person name="Lombard V."/>
            <person name="Magnuson J."/>
            <person name="Maillard F."/>
            <person name="Morin E."/>
            <person name="Murat C."/>
            <person name="Nolan M."/>
            <person name="Ohm R."/>
            <person name="Pangilinan J."/>
            <person name="Pereira M."/>
            <person name="Perotto S."/>
            <person name="Peter M."/>
            <person name="Riley R."/>
            <person name="Sitrit Y."/>
            <person name="Stielow B."/>
            <person name="Szollosi G."/>
            <person name="Zifcakova L."/>
            <person name="Stursova M."/>
            <person name="Spatafora J.W."/>
            <person name="Tedersoo L."/>
            <person name="Vaario L.-M."/>
            <person name="Yamada A."/>
            <person name="Yan M."/>
            <person name="Wang P."/>
            <person name="Xu J."/>
            <person name="Bruns T."/>
            <person name="Baldrian P."/>
            <person name="Vilgalys R."/>
            <person name="Henrissat B."/>
            <person name="Grigoriev I.V."/>
            <person name="Hibbett D."/>
            <person name="Nagy L.G."/>
            <person name="Martin F.M."/>
        </authorList>
    </citation>
    <scope>NUCLEOTIDE SEQUENCE</scope>
    <source>
        <strain evidence="1">P2</strain>
    </source>
</reference>
<reference evidence="1" key="2">
    <citation type="journal article" date="2020" name="Nat. Commun.">
        <title>Large-scale genome sequencing of mycorrhizal fungi provides insights into the early evolution of symbiotic traits.</title>
        <authorList>
            <person name="Miyauchi S."/>
            <person name="Kiss E."/>
            <person name="Kuo A."/>
            <person name="Drula E."/>
            <person name="Kohler A."/>
            <person name="Sanchez-Garcia M."/>
            <person name="Morin E."/>
            <person name="Andreopoulos B."/>
            <person name="Barry K.W."/>
            <person name="Bonito G."/>
            <person name="Buee M."/>
            <person name="Carver A."/>
            <person name="Chen C."/>
            <person name="Cichocki N."/>
            <person name="Clum A."/>
            <person name="Culley D."/>
            <person name="Crous P.W."/>
            <person name="Fauchery L."/>
            <person name="Girlanda M."/>
            <person name="Hayes R.D."/>
            <person name="Keri Z."/>
            <person name="LaButti K."/>
            <person name="Lipzen A."/>
            <person name="Lombard V."/>
            <person name="Magnuson J."/>
            <person name="Maillard F."/>
            <person name="Murat C."/>
            <person name="Nolan M."/>
            <person name="Ohm R.A."/>
            <person name="Pangilinan J."/>
            <person name="Pereira M.F."/>
            <person name="Perotto S."/>
            <person name="Peter M."/>
            <person name="Pfister S."/>
            <person name="Riley R."/>
            <person name="Sitrit Y."/>
            <person name="Stielow J.B."/>
            <person name="Szollosi G."/>
            <person name="Zifcakova L."/>
            <person name="Stursova M."/>
            <person name="Spatafora J.W."/>
            <person name="Tedersoo L."/>
            <person name="Vaario L.M."/>
            <person name="Yamada A."/>
            <person name="Yan M."/>
            <person name="Wang P."/>
            <person name="Xu J."/>
            <person name="Bruns T."/>
            <person name="Baldrian P."/>
            <person name="Vilgalys R."/>
            <person name="Dunand C."/>
            <person name="Henrissat B."/>
            <person name="Grigoriev I.V."/>
            <person name="Hibbett D."/>
            <person name="Nagy L.G."/>
            <person name="Martin F.M."/>
        </authorList>
    </citation>
    <scope>NUCLEOTIDE SEQUENCE</scope>
    <source>
        <strain evidence="1">P2</strain>
    </source>
</reference>
<comment type="caution">
    <text evidence="1">The sequence shown here is derived from an EMBL/GenBank/DDBJ whole genome shotgun (WGS) entry which is preliminary data.</text>
</comment>
<dbReference type="Proteomes" id="UP000886501">
    <property type="component" value="Unassembled WGS sequence"/>
</dbReference>
<proteinExistence type="predicted"/>
<dbReference type="EMBL" id="MU118169">
    <property type="protein sequence ID" value="KAF9643990.1"/>
    <property type="molecule type" value="Genomic_DNA"/>
</dbReference>
<accession>A0ACB6Z2R3</accession>
<evidence type="ECO:0000313" key="2">
    <source>
        <dbReference type="Proteomes" id="UP000886501"/>
    </source>
</evidence>
<keyword evidence="2" id="KW-1185">Reference proteome</keyword>
<organism evidence="1 2">
    <name type="scientific">Thelephora ganbajun</name>
    <name type="common">Ganba fungus</name>
    <dbReference type="NCBI Taxonomy" id="370292"/>
    <lineage>
        <taxon>Eukaryota</taxon>
        <taxon>Fungi</taxon>
        <taxon>Dikarya</taxon>
        <taxon>Basidiomycota</taxon>
        <taxon>Agaricomycotina</taxon>
        <taxon>Agaricomycetes</taxon>
        <taxon>Thelephorales</taxon>
        <taxon>Thelephoraceae</taxon>
        <taxon>Thelephora</taxon>
    </lineage>
</organism>
<gene>
    <name evidence="1" type="ORF">BDM02DRAFT_3122634</name>
</gene>
<evidence type="ECO:0000313" key="1">
    <source>
        <dbReference type="EMBL" id="KAF9643990.1"/>
    </source>
</evidence>
<protein>
    <submittedName>
        <fullName evidence="1">Uncharacterized protein</fullName>
    </submittedName>
</protein>
<feature type="non-terminal residue" evidence="1">
    <location>
        <position position="104"/>
    </location>
</feature>
<sequence length="104" mass="11713">MTEITYANPSYGSHFTVLFSASRRQTIRVGLWCIMYNMFDSSCKCLHELCQGLVFPSSDLSFGLLMSSPRVTAAGGVQDRTIVALSWQTLFSEPSFTIYLRQEL</sequence>
<name>A0ACB6Z2R3_THEGA</name>